<sequence length="77" mass="8414">MHKTSGPSMVIFYKIKEALLRSGRLQHSAAEFRALCLGSVPILSTLRAQDLRAVHFGLRGSILVIKVSVTPELGLRA</sequence>
<gene>
    <name evidence="1" type="ORF">K435DRAFT_207372</name>
</gene>
<accession>A0A4S8MMR7</accession>
<reference evidence="1 2" key="1">
    <citation type="journal article" date="2019" name="Nat. Ecol. Evol.">
        <title>Megaphylogeny resolves global patterns of mushroom evolution.</title>
        <authorList>
            <person name="Varga T."/>
            <person name="Krizsan K."/>
            <person name="Foldi C."/>
            <person name="Dima B."/>
            <person name="Sanchez-Garcia M."/>
            <person name="Sanchez-Ramirez S."/>
            <person name="Szollosi G.J."/>
            <person name="Szarkandi J.G."/>
            <person name="Papp V."/>
            <person name="Albert L."/>
            <person name="Andreopoulos W."/>
            <person name="Angelini C."/>
            <person name="Antonin V."/>
            <person name="Barry K.W."/>
            <person name="Bougher N.L."/>
            <person name="Buchanan P."/>
            <person name="Buyck B."/>
            <person name="Bense V."/>
            <person name="Catcheside P."/>
            <person name="Chovatia M."/>
            <person name="Cooper J."/>
            <person name="Damon W."/>
            <person name="Desjardin D."/>
            <person name="Finy P."/>
            <person name="Geml J."/>
            <person name="Haridas S."/>
            <person name="Hughes K."/>
            <person name="Justo A."/>
            <person name="Karasinski D."/>
            <person name="Kautmanova I."/>
            <person name="Kiss B."/>
            <person name="Kocsube S."/>
            <person name="Kotiranta H."/>
            <person name="LaButti K.M."/>
            <person name="Lechner B.E."/>
            <person name="Liimatainen K."/>
            <person name="Lipzen A."/>
            <person name="Lukacs Z."/>
            <person name="Mihaltcheva S."/>
            <person name="Morgado L.N."/>
            <person name="Niskanen T."/>
            <person name="Noordeloos M.E."/>
            <person name="Ohm R.A."/>
            <person name="Ortiz-Santana B."/>
            <person name="Ovrebo C."/>
            <person name="Racz N."/>
            <person name="Riley R."/>
            <person name="Savchenko A."/>
            <person name="Shiryaev A."/>
            <person name="Soop K."/>
            <person name="Spirin V."/>
            <person name="Szebenyi C."/>
            <person name="Tomsovsky M."/>
            <person name="Tulloss R.E."/>
            <person name="Uehling J."/>
            <person name="Grigoriev I.V."/>
            <person name="Vagvolgyi C."/>
            <person name="Papp T."/>
            <person name="Martin F.M."/>
            <person name="Miettinen O."/>
            <person name="Hibbett D.S."/>
            <person name="Nagy L.G."/>
        </authorList>
    </citation>
    <scope>NUCLEOTIDE SEQUENCE [LARGE SCALE GENOMIC DNA]</scope>
    <source>
        <strain evidence="1 2">CBS 962.96</strain>
    </source>
</reference>
<keyword evidence="2" id="KW-1185">Reference proteome</keyword>
<protein>
    <submittedName>
        <fullName evidence="1">Uncharacterized protein</fullName>
    </submittedName>
</protein>
<evidence type="ECO:0000313" key="1">
    <source>
        <dbReference type="EMBL" id="THV04220.1"/>
    </source>
</evidence>
<dbReference type="EMBL" id="ML179058">
    <property type="protein sequence ID" value="THV04220.1"/>
    <property type="molecule type" value="Genomic_DNA"/>
</dbReference>
<name>A0A4S8MMR7_DENBC</name>
<proteinExistence type="predicted"/>
<dbReference type="Proteomes" id="UP000297245">
    <property type="component" value="Unassembled WGS sequence"/>
</dbReference>
<dbReference type="AlphaFoldDB" id="A0A4S8MMR7"/>
<organism evidence="1 2">
    <name type="scientific">Dendrothele bispora (strain CBS 962.96)</name>
    <dbReference type="NCBI Taxonomy" id="1314807"/>
    <lineage>
        <taxon>Eukaryota</taxon>
        <taxon>Fungi</taxon>
        <taxon>Dikarya</taxon>
        <taxon>Basidiomycota</taxon>
        <taxon>Agaricomycotina</taxon>
        <taxon>Agaricomycetes</taxon>
        <taxon>Agaricomycetidae</taxon>
        <taxon>Agaricales</taxon>
        <taxon>Agaricales incertae sedis</taxon>
        <taxon>Dendrothele</taxon>
    </lineage>
</organism>
<evidence type="ECO:0000313" key="2">
    <source>
        <dbReference type="Proteomes" id="UP000297245"/>
    </source>
</evidence>